<name>A0A2M9G490_9PROT</name>
<dbReference type="InterPro" id="IPR014284">
    <property type="entry name" value="RNA_pol_sigma-70_dom"/>
</dbReference>
<reference evidence="10 11" key="1">
    <citation type="submission" date="2017-11" db="EMBL/GenBank/DDBJ databases">
        <title>Draft genome sequence of Rhizobiales bacterium SY3-13.</title>
        <authorList>
            <person name="Sun C."/>
        </authorList>
    </citation>
    <scope>NUCLEOTIDE SEQUENCE [LARGE SCALE GENOMIC DNA]</scope>
    <source>
        <strain evidence="10 11">SY3-13</strain>
    </source>
</reference>
<dbReference type="EMBL" id="PHIG01000025">
    <property type="protein sequence ID" value="PJK30520.1"/>
    <property type="molecule type" value="Genomic_DNA"/>
</dbReference>
<proteinExistence type="inferred from homology"/>
<dbReference type="InterPro" id="IPR013249">
    <property type="entry name" value="RNA_pol_sigma70_r4_t2"/>
</dbReference>
<accession>A0A2M9G490</accession>
<evidence type="ECO:0000256" key="2">
    <source>
        <dbReference type="ARBA" id="ARBA00023015"/>
    </source>
</evidence>
<evidence type="ECO:0000313" key="11">
    <source>
        <dbReference type="Proteomes" id="UP000229498"/>
    </source>
</evidence>
<dbReference type="GO" id="GO:0016987">
    <property type="term" value="F:sigma factor activity"/>
    <property type="evidence" value="ECO:0007669"/>
    <property type="project" value="UniProtKB-KW"/>
</dbReference>
<evidence type="ECO:0000256" key="3">
    <source>
        <dbReference type="ARBA" id="ARBA00023082"/>
    </source>
</evidence>
<protein>
    <recommendedName>
        <fullName evidence="6">RNA polymerase sigma factor</fullName>
    </recommendedName>
</protein>
<evidence type="ECO:0000259" key="8">
    <source>
        <dbReference type="Pfam" id="PF04542"/>
    </source>
</evidence>
<dbReference type="InterPro" id="IPR036388">
    <property type="entry name" value="WH-like_DNA-bd_sf"/>
</dbReference>
<dbReference type="AlphaFoldDB" id="A0A2M9G490"/>
<keyword evidence="3 6" id="KW-0731">Sigma factor</keyword>
<evidence type="ECO:0000256" key="1">
    <source>
        <dbReference type="ARBA" id="ARBA00010641"/>
    </source>
</evidence>
<dbReference type="InterPro" id="IPR013325">
    <property type="entry name" value="RNA_pol_sigma_r2"/>
</dbReference>
<dbReference type="Pfam" id="PF04542">
    <property type="entry name" value="Sigma70_r2"/>
    <property type="match status" value="1"/>
</dbReference>
<dbReference type="SUPFAM" id="SSF88659">
    <property type="entry name" value="Sigma3 and sigma4 domains of RNA polymerase sigma factors"/>
    <property type="match status" value="1"/>
</dbReference>
<evidence type="ECO:0000256" key="6">
    <source>
        <dbReference type="RuleBase" id="RU000716"/>
    </source>
</evidence>
<comment type="similarity">
    <text evidence="1 6">Belongs to the sigma-70 factor family. ECF subfamily.</text>
</comment>
<sequence>MATVRSGGPTGATAAPEIDGVALLARVAEARCRLSFADLFGHFGPRIKGFMMRSGASEDLAEEVVQETMVTVWTKAHLFDPAKAGASTWIFTIARNKRIDLIRRRNRPEPDPNDPMFVPDPPESGIETVTRKQDERRIRQAISELPPEQAQIVMLSFFEELPHSAIAERLDLPLGTVKSRLRLAFRKVRDSVGEDS</sequence>
<feature type="region of interest" description="Disordered" evidence="7">
    <location>
        <begin position="104"/>
        <end position="133"/>
    </location>
</feature>
<dbReference type="CDD" id="cd06171">
    <property type="entry name" value="Sigma70_r4"/>
    <property type="match status" value="1"/>
</dbReference>
<organism evidence="10 11">
    <name type="scientific">Minwuia thermotolerans</name>
    <dbReference type="NCBI Taxonomy" id="2056226"/>
    <lineage>
        <taxon>Bacteria</taxon>
        <taxon>Pseudomonadati</taxon>
        <taxon>Pseudomonadota</taxon>
        <taxon>Alphaproteobacteria</taxon>
        <taxon>Minwuiales</taxon>
        <taxon>Minwuiaceae</taxon>
        <taxon>Minwuia</taxon>
    </lineage>
</organism>
<dbReference type="GO" id="GO:0003677">
    <property type="term" value="F:DNA binding"/>
    <property type="evidence" value="ECO:0007669"/>
    <property type="project" value="UniProtKB-KW"/>
</dbReference>
<feature type="domain" description="RNA polymerase sigma-70 region 2" evidence="8">
    <location>
        <begin position="39"/>
        <end position="107"/>
    </location>
</feature>
<dbReference type="OrthoDB" id="9784272at2"/>
<dbReference type="Pfam" id="PF08281">
    <property type="entry name" value="Sigma70_r4_2"/>
    <property type="match status" value="1"/>
</dbReference>
<comment type="caution">
    <text evidence="10">The sequence shown here is derived from an EMBL/GenBank/DDBJ whole genome shotgun (WGS) entry which is preliminary data.</text>
</comment>
<dbReference type="Gene3D" id="1.10.10.10">
    <property type="entry name" value="Winged helix-like DNA-binding domain superfamily/Winged helix DNA-binding domain"/>
    <property type="match status" value="1"/>
</dbReference>
<dbReference type="NCBIfam" id="TIGR02937">
    <property type="entry name" value="sigma70-ECF"/>
    <property type="match status" value="1"/>
</dbReference>
<dbReference type="PROSITE" id="PS01063">
    <property type="entry name" value="SIGMA70_ECF"/>
    <property type="match status" value="1"/>
</dbReference>
<dbReference type="Proteomes" id="UP000229498">
    <property type="component" value="Unassembled WGS sequence"/>
</dbReference>
<keyword evidence="5 6" id="KW-0804">Transcription</keyword>
<keyword evidence="11" id="KW-1185">Reference proteome</keyword>
<dbReference type="Gene3D" id="1.10.1740.10">
    <property type="match status" value="1"/>
</dbReference>
<evidence type="ECO:0000259" key="9">
    <source>
        <dbReference type="Pfam" id="PF08281"/>
    </source>
</evidence>
<dbReference type="RefSeq" id="WP_109792620.1">
    <property type="nucleotide sequence ID" value="NZ_PHIG01000025.1"/>
</dbReference>
<evidence type="ECO:0000256" key="5">
    <source>
        <dbReference type="ARBA" id="ARBA00023163"/>
    </source>
</evidence>
<dbReference type="InterPro" id="IPR000838">
    <property type="entry name" value="RNA_pol_sigma70_ECF_CS"/>
</dbReference>
<dbReference type="PANTHER" id="PTHR43133:SF62">
    <property type="entry name" value="RNA POLYMERASE SIGMA FACTOR SIGZ"/>
    <property type="match status" value="1"/>
</dbReference>
<dbReference type="GO" id="GO:0006352">
    <property type="term" value="P:DNA-templated transcription initiation"/>
    <property type="evidence" value="ECO:0007669"/>
    <property type="project" value="InterPro"/>
</dbReference>
<gene>
    <name evidence="10" type="ORF">CVT23_06130</name>
</gene>
<keyword evidence="2 6" id="KW-0805">Transcription regulation</keyword>
<feature type="domain" description="RNA polymerase sigma factor 70 region 4 type 2" evidence="9">
    <location>
        <begin position="136"/>
        <end position="187"/>
    </location>
</feature>
<dbReference type="InterPro" id="IPR007627">
    <property type="entry name" value="RNA_pol_sigma70_r2"/>
</dbReference>
<dbReference type="SUPFAM" id="SSF88946">
    <property type="entry name" value="Sigma2 domain of RNA polymerase sigma factors"/>
    <property type="match status" value="1"/>
</dbReference>
<dbReference type="PANTHER" id="PTHR43133">
    <property type="entry name" value="RNA POLYMERASE ECF-TYPE SIGMA FACTO"/>
    <property type="match status" value="1"/>
</dbReference>
<dbReference type="InterPro" id="IPR039425">
    <property type="entry name" value="RNA_pol_sigma-70-like"/>
</dbReference>
<evidence type="ECO:0000256" key="4">
    <source>
        <dbReference type="ARBA" id="ARBA00023125"/>
    </source>
</evidence>
<evidence type="ECO:0000313" key="10">
    <source>
        <dbReference type="EMBL" id="PJK30520.1"/>
    </source>
</evidence>
<dbReference type="InterPro" id="IPR013324">
    <property type="entry name" value="RNA_pol_sigma_r3/r4-like"/>
</dbReference>
<evidence type="ECO:0000256" key="7">
    <source>
        <dbReference type="SAM" id="MobiDB-lite"/>
    </source>
</evidence>
<keyword evidence="4 6" id="KW-0238">DNA-binding</keyword>